<dbReference type="GO" id="GO:0005886">
    <property type="term" value="C:plasma membrane"/>
    <property type="evidence" value="ECO:0007669"/>
    <property type="project" value="UniProtKB-SubCell"/>
</dbReference>
<dbReference type="PANTHER" id="PTHR42829:SF1">
    <property type="entry name" value="INORGANIC CARBON TRANSPORTER SUBUNIT DABB-RELATED"/>
    <property type="match status" value="1"/>
</dbReference>
<keyword evidence="5 7" id="KW-1133">Transmembrane helix</keyword>
<feature type="domain" description="NADH:quinone oxidoreductase/Mrp antiporter transmembrane" evidence="9">
    <location>
        <begin position="121"/>
        <end position="401"/>
    </location>
</feature>
<accession>A0A0F5HRW6</accession>
<dbReference type="PRINTS" id="PR01434">
    <property type="entry name" value="NADHDHGNASE5"/>
</dbReference>
<evidence type="ECO:0000313" key="10">
    <source>
        <dbReference type="EMBL" id="KKB35582.1"/>
    </source>
</evidence>
<feature type="transmembrane region" description="Helical" evidence="7">
    <location>
        <begin position="164"/>
        <end position="183"/>
    </location>
</feature>
<keyword evidence="11" id="KW-1185">Reference proteome</keyword>
<evidence type="ECO:0000256" key="3">
    <source>
        <dbReference type="ARBA" id="ARBA00022475"/>
    </source>
</evidence>
<sequence length="510" mass="55659">MVSASIPVILTLFFAALLLSGLSGLVFLHKRVPLGYVRVHIGIISLPAFVSLAALLNIKGNDHVGLLHLDFLAWFMAFFVLMIGIVIQRFSVRYLLGDGSYRKYFALFTFIAGAASVAWLSDDLRLLVGCWGITLAGLTILIGLNREWKVTRTAARRSGRVFAISWLAILAATIWLFQITGSWNLSSVLSNDHLTHMDSWEKTGINLLLVLGVIIPAAQWPFQNWLIESVVAPTPVSAIMHAGIVNAGGMILTRFSPLFNGDIAQLFLLILSSISVIVGIGISLVQVDYKRQLVGSTISQMGFMLIQCALGAYLAAIIHLVLHGLFKATLFLQAGSALPRREGASQVSQKPSSLWVLTGYVLGLLAGGAYWMLVSGGAYQFVNAFVLGWSLSFSWTTLIAFSRGRIDRAVGLFFLGGSVIVYFLIHSLFKDWLHTAVYQGVQLPMPLVLIVVCLLILASVMGTLAARYPSSALFAVLYLWLVKLGEGQAKSTESHPSYLKQYLSEGGYRS</sequence>
<dbReference type="InterPro" id="IPR001750">
    <property type="entry name" value="ND/Mrp_TM"/>
</dbReference>
<dbReference type="AlphaFoldDB" id="A0A0F5HTD1"/>
<evidence type="ECO:0000256" key="8">
    <source>
        <dbReference type="RuleBase" id="RU000320"/>
    </source>
</evidence>
<dbReference type="GO" id="GO:0008137">
    <property type="term" value="F:NADH dehydrogenase (ubiquinone) activity"/>
    <property type="evidence" value="ECO:0007669"/>
    <property type="project" value="InterPro"/>
</dbReference>
<comment type="similarity">
    <text evidence="7">Belongs to the inorganic carbon transporter (TC 9.A.2) DabB family.</text>
</comment>
<dbReference type="Pfam" id="PF00361">
    <property type="entry name" value="Proton_antipo_M"/>
    <property type="match status" value="1"/>
</dbReference>
<comment type="subcellular location">
    <subcellularLocation>
        <location evidence="1 7">Cell membrane</location>
        <topology evidence="1 7">Multi-pass membrane protein</topology>
    </subcellularLocation>
    <subcellularLocation>
        <location evidence="8">Membrane</location>
        <topology evidence="8">Multi-pass membrane protein</topology>
    </subcellularLocation>
</comment>
<feature type="transmembrane region" description="Helical" evidence="7">
    <location>
        <begin position="263"/>
        <end position="284"/>
    </location>
</feature>
<keyword evidence="6 7" id="KW-0472">Membrane</keyword>
<feature type="transmembrane region" description="Helical" evidence="7">
    <location>
        <begin position="449"/>
        <end position="481"/>
    </location>
</feature>
<feature type="transmembrane region" description="Helical" evidence="7">
    <location>
        <begin position="71"/>
        <end position="92"/>
    </location>
</feature>
<dbReference type="Proteomes" id="UP000031563">
    <property type="component" value="Unassembled WGS sequence"/>
</dbReference>
<protein>
    <recommendedName>
        <fullName evidence="7">Probable inorganic carbon transporter subunit DabB</fullName>
    </recommendedName>
</protein>
<reference evidence="10" key="1">
    <citation type="submission" date="2015-02" db="EMBL/GenBank/DDBJ databases">
        <title>Genome Assembly of Bacillaceae bacterium MTCC 8252.</title>
        <authorList>
            <person name="Verma A."/>
            <person name="Khatri I."/>
            <person name="Mual P."/>
            <person name="Subramanian S."/>
            <person name="Krishnamurthi S."/>
        </authorList>
    </citation>
    <scope>NUCLEOTIDE SEQUENCE [LARGE SCALE GENOMIC DNA]</scope>
    <source>
        <strain evidence="10">MTCC 8252</strain>
    </source>
</reference>
<gene>
    <name evidence="7" type="primary">dabB</name>
    <name evidence="10" type="ORF">QY95_03435</name>
</gene>
<comment type="caution">
    <text evidence="10">The sequence shown here is derived from an EMBL/GenBank/DDBJ whole genome shotgun (WGS) entry which is preliminary data.</text>
</comment>
<evidence type="ECO:0000256" key="4">
    <source>
        <dbReference type="ARBA" id="ARBA00022692"/>
    </source>
</evidence>
<evidence type="ECO:0000256" key="1">
    <source>
        <dbReference type="ARBA" id="ARBA00004651"/>
    </source>
</evidence>
<feature type="transmembrane region" description="Helical" evidence="7">
    <location>
        <begin position="304"/>
        <end position="332"/>
    </location>
</feature>
<evidence type="ECO:0000256" key="7">
    <source>
        <dbReference type="HAMAP-Rule" id="MF_00862"/>
    </source>
</evidence>
<organism evidence="10 11">
    <name type="scientific">Bacillus thermotolerans</name>
    <name type="common">Quasibacillus thermotolerans</name>
    <dbReference type="NCBI Taxonomy" id="1221996"/>
    <lineage>
        <taxon>Bacteria</taxon>
        <taxon>Bacillati</taxon>
        <taxon>Bacillota</taxon>
        <taxon>Bacilli</taxon>
        <taxon>Bacillales</taxon>
        <taxon>Bacillaceae</taxon>
        <taxon>Bacillus</taxon>
    </lineage>
</organism>
<dbReference type="OrthoDB" id="9807568at2"/>
<dbReference type="InterPro" id="IPR003945">
    <property type="entry name" value="NU5C-like"/>
</dbReference>
<dbReference type="EMBL" id="JWIR02000071">
    <property type="protein sequence ID" value="KKB35582.1"/>
    <property type="molecule type" value="Genomic_DNA"/>
</dbReference>
<feature type="transmembrane region" description="Helical" evidence="7">
    <location>
        <begin position="104"/>
        <end position="120"/>
    </location>
</feature>
<feature type="transmembrane region" description="Helical" evidence="7">
    <location>
        <begin position="126"/>
        <end position="144"/>
    </location>
</feature>
<dbReference type="GO" id="GO:0042773">
    <property type="term" value="P:ATP synthesis coupled electron transport"/>
    <property type="evidence" value="ECO:0007669"/>
    <property type="project" value="InterPro"/>
</dbReference>
<dbReference type="NCBIfam" id="NF006373">
    <property type="entry name" value="PRK08601.1"/>
    <property type="match status" value="1"/>
</dbReference>
<dbReference type="GO" id="GO:0015990">
    <property type="term" value="P:electron transport coupled proton transport"/>
    <property type="evidence" value="ECO:0007669"/>
    <property type="project" value="TreeGrafter"/>
</dbReference>
<dbReference type="PANTHER" id="PTHR42829">
    <property type="entry name" value="NADH-UBIQUINONE OXIDOREDUCTASE CHAIN 5"/>
    <property type="match status" value="1"/>
</dbReference>
<name>A0A0F5HTD1_BACTR</name>
<evidence type="ECO:0000259" key="9">
    <source>
        <dbReference type="Pfam" id="PF00361"/>
    </source>
</evidence>
<keyword evidence="3 7" id="KW-1003">Cell membrane</keyword>
<feature type="transmembrane region" description="Helical" evidence="7">
    <location>
        <begin position="379"/>
        <end position="402"/>
    </location>
</feature>
<comment type="function">
    <text evidence="7">Part of an energy-coupled inorganic carbon pump.</text>
</comment>
<feature type="transmembrane region" description="Helical" evidence="7">
    <location>
        <begin position="203"/>
        <end position="222"/>
    </location>
</feature>
<evidence type="ECO:0000256" key="6">
    <source>
        <dbReference type="ARBA" id="ARBA00023136"/>
    </source>
</evidence>
<dbReference type="InterPro" id="IPR046396">
    <property type="entry name" value="Transporter_DabB"/>
</dbReference>
<evidence type="ECO:0000256" key="2">
    <source>
        <dbReference type="ARBA" id="ARBA00022448"/>
    </source>
</evidence>
<accession>A0A0F5HTD1</accession>
<keyword evidence="2 7" id="KW-0813">Transport</keyword>
<feature type="transmembrane region" description="Helical" evidence="7">
    <location>
        <begin position="353"/>
        <end position="373"/>
    </location>
</feature>
<evidence type="ECO:0000313" key="11">
    <source>
        <dbReference type="Proteomes" id="UP000031563"/>
    </source>
</evidence>
<dbReference type="STRING" id="1221996.QY95_03435"/>
<comment type="subunit">
    <text evidence="7">Forms a complex with DabA.</text>
</comment>
<dbReference type="HAMAP" id="MF_00862">
    <property type="entry name" value="DabB"/>
    <property type="match status" value="1"/>
</dbReference>
<feature type="transmembrane region" description="Helical" evidence="7">
    <location>
        <begin position="409"/>
        <end position="429"/>
    </location>
</feature>
<feature type="transmembrane region" description="Helical" evidence="7">
    <location>
        <begin position="39"/>
        <end position="59"/>
    </location>
</feature>
<evidence type="ECO:0000256" key="5">
    <source>
        <dbReference type="ARBA" id="ARBA00022989"/>
    </source>
</evidence>
<feature type="transmembrane region" description="Helical" evidence="7">
    <location>
        <begin position="6"/>
        <end position="27"/>
    </location>
</feature>
<keyword evidence="4 7" id="KW-0812">Transmembrane</keyword>
<dbReference type="GO" id="GO:0003954">
    <property type="term" value="F:NADH dehydrogenase activity"/>
    <property type="evidence" value="ECO:0007669"/>
    <property type="project" value="TreeGrafter"/>
</dbReference>
<proteinExistence type="inferred from homology"/>
<dbReference type="RefSeq" id="WP_039235910.1">
    <property type="nucleotide sequence ID" value="NZ_JWIR02000071.1"/>
</dbReference>